<dbReference type="RefSeq" id="WP_104374576.1">
    <property type="nucleotide sequence ID" value="NZ_PSZC01000003.1"/>
</dbReference>
<accession>A0A2S6AV72</accession>
<evidence type="ECO:0000313" key="2">
    <source>
        <dbReference type="EMBL" id="PPJ39084.1"/>
    </source>
</evidence>
<reference evidence="2 3" key="1">
    <citation type="submission" date="2018-02" db="EMBL/GenBank/DDBJ databases">
        <title>8 Nocardia nova and 1 Nocardia cyriacigeorgica strain used for evolution to TMP-SMX.</title>
        <authorList>
            <person name="Mehta H."/>
            <person name="Weng J."/>
            <person name="Shamoo Y."/>
        </authorList>
    </citation>
    <scope>NUCLEOTIDE SEQUENCE [LARGE SCALE GENOMIC DNA]</scope>
    <source>
        <strain evidence="2 3">MDA3139</strain>
    </source>
</reference>
<name>A0A2S6AV72_9NOCA</name>
<dbReference type="AlphaFoldDB" id="A0A2S6AV72"/>
<sequence length="90" mass="9682">MYRPIGRRAMVRGFGAGRPAAVAGRVVTATVDPAPRTPLRTVDYQLAHPQPAIGTRWTPDPEDFPAGPPRPPAPWESGRKDVVRVDGATT</sequence>
<evidence type="ECO:0000256" key="1">
    <source>
        <dbReference type="SAM" id="MobiDB-lite"/>
    </source>
</evidence>
<protein>
    <submittedName>
        <fullName evidence="2">Uncharacterized protein</fullName>
    </submittedName>
</protein>
<comment type="caution">
    <text evidence="2">The sequence shown here is derived from an EMBL/GenBank/DDBJ whole genome shotgun (WGS) entry which is preliminary data.</text>
</comment>
<feature type="region of interest" description="Disordered" evidence="1">
    <location>
        <begin position="51"/>
        <end position="90"/>
    </location>
</feature>
<proteinExistence type="predicted"/>
<dbReference type="Proteomes" id="UP000239874">
    <property type="component" value="Unassembled WGS sequence"/>
</dbReference>
<gene>
    <name evidence="2" type="ORF">C5E45_06305</name>
</gene>
<dbReference type="EMBL" id="PSZC01000003">
    <property type="protein sequence ID" value="PPJ39084.1"/>
    <property type="molecule type" value="Genomic_DNA"/>
</dbReference>
<evidence type="ECO:0000313" key="3">
    <source>
        <dbReference type="Proteomes" id="UP000239874"/>
    </source>
</evidence>
<organism evidence="2 3">
    <name type="scientific">Nocardia nova</name>
    <dbReference type="NCBI Taxonomy" id="37330"/>
    <lineage>
        <taxon>Bacteria</taxon>
        <taxon>Bacillati</taxon>
        <taxon>Actinomycetota</taxon>
        <taxon>Actinomycetes</taxon>
        <taxon>Mycobacteriales</taxon>
        <taxon>Nocardiaceae</taxon>
        <taxon>Nocardia</taxon>
    </lineage>
</organism>